<gene>
    <name evidence="2" type="ORF">GCM10009001_22720</name>
</gene>
<dbReference type="Gene3D" id="3.90.70.10">
    <property type="entry name" value="Cysteine proteinases"/>
    <property type="match status" value="1"/>
</dbReference>
<dbReference type="EMBL" id="BAAADS010000016">
    <property type="protein sequence ID" value="GAA0604930.1"/>
    <property type="molecule type" value="Genomic_DNA"/>
</dbReference>
<keyword evidence="3" id="KW-1185">Reference proteome</keyword>
<dbReference type="PANTHER" id="PTHR37806">
    <property type="entry name" value="LMO0724 PROTEIN"/>
    <property type="match status" value="1"/>
</dbReference>
<evidence type="ECO:0000313" key="2">
    <source>
        <dbReference type="EMBL" id="GAA0604930.1"/>
    </source>
</evidence>
<dbReference type="RefSeq" id="WP_343813128.1">
    <property type="nucleotide sequence ID" value="NZ_BAAADS010000016.1"/>
</dbReference>
<dbReference type="Proteomes" id="UP001500866">
    <property type="component" value="Unassembled WGS sequence"/>
</dbReference>
<sequence>MKINGVPTLYQYPELPTGCEATALAMLLNWAGVNLSKYDVADALPKGDEVRFVNGEWLGANPDLLFVGDPYSDEGSFGVFEGPILQTAEKYMPGKTVDLTGQSFAALLDIVRAGTPVLAWTTLEQKQTFHSKTWTDADGNVIKWHQFEHAVVIIGADEEDVIVNDPHTGQEEHYNRVLFEKNWASMGGRAVTLDMIRD</sequence>
<feature type="domain" description="Peptidase C39-like" evidence="1">
    <location>
        <begin position="5"/>
        <end position="167"/>
    </location>
</feature>
<reference evidence="3" key="1">
    <citation type="journal article" date="2019" name="Int. J. Syst. Evol. Microbiol.">
        <title>The Global Catalogue of Microorganisms (GCM) 10K type strain sequencing project: providing services to taxonomists for standard genome sequencing and annotation.</title>
        <authorList>
            <consortium name="The Broad Institute Genomics Platform"/>
            <consortium name="The Broad Institute Genome Sequencing Center for Infectious Disease"/>
            <person name="Wu L."/>
            <person name="Ma J."/>
        </authorList>
    </citation>
    <scope>NUCLEOTIDE SEQUENCE [LARGE SCALE GENOMIC DNA]</scope>
    <source>
        <strain evidence="3">JCM 15395</strain>
    </source>
</reference>
<accession>A0ABP3R7K1</accession>
<dbReference type="Pfam" id="PF13529">
    <property type="entry name" value="Peptidase_C39_2"/>
    <property type="match status" value="1"/>
</dbReference>
<dbReference type="InterPro" id="IPR039564">
    <property type="entry name" value="Peptidase_C39-like"/>
</dbReference>
<protein>
    <recommendedName>
        <fullName evidence="1">Peptidase C39-like domain-containing protein</fullName>
    </recommendedName>
</protein>
<evidence type="ECO:0000259" key="1">
    <source>
        <dbReference type="Pfam" id="PF13529"/>
    </source>
</evidence>
<dbReference type="PANTHER" id="PTHR37806:SF1">
    <property type="entry name" value="PEPTIDASE C39-LIKE DOMAIN-CONTAINING PROTEIN"/>
    <property type="match status" value="1"/>
</dbReference>
<organism evidence="2 3">
    <name type="scientific">Virgibacillus siamensis</name>
    <dbReference type="NCBI Taxonomy" id="480071"/>
    <lineage>
        <taxon>Bacteria</taxon>
        <taxon>Bacillati</taxon>
        <taxon>Bacillota</taxon>
        <taxon>Bacilli</taxon>
        <taxon>Bacillales</taxon>
        <taxon>Bacillaceae</taxon>
        <taxon>Virgibacillus</taxon>
    </lineage>
</organism>
<evidence type="ECO:0000313" key="3">
    <source>
        <dbReference type="Proteomes" id="UP001500866"/>
    </source>
</evidence>
<name>A0ABP3R7K1_9BACI</name>
<comment type="caution">
    <text evidence="2">The sequence shown here is derived from an EMBL/GenBank/DDBJ whole genome shotgun (WGS) entry which is preliminary data.</text>
</comment>
<proteinExistence type="predicted"/>